<organism evidence="4 5">
    <name type="scientific">Beauveria bassiana D1-5</name>
    <dbReference type="NCBI Taxonomy" id="1245745"/>
    <lineage>
        <taxon>Eukaryota</taxon>
        <taxon>Fungi</taxon>
        <taxon>Dikarya</taxon>
        <taxon>Ascomycota</taxon>
        <taxon>Pezizomycotina</taxon>
        <taxon>Sordariomycetes</taxon>
        <taxon>Hypocreomycetidae</taxon>
        <taxon>Hypocreales</taxon>
        <taxon>Cordycipitaceae</taxon>
        <taxon>Beauveria</taxon>
    </lineage>
</organism>
<dbReference type="PANTHER" id="PTHR43736">
    <property type="entry name" value="ADP-RIBOSE PYROPHOSPHATASE"/>
    <property type="match status" value="1"/>
</dbReference>
<gene>
    <name evidence="4" type="ORF">BBAD15_g1170</name>
</gene>
<reference evidence="4 5" key="1">
    <citation type="submission" date="2012-10" db="EMBL/GenBank/DDBJ databases">
        <title>Genome sequencing and analysis of entomopathogenic fungi Beauveria bassiana D1-5.</title>
        <authorList>
            <person name="Li Q."/>
            <person name="Wang L."/>
            <person name="Zhang Z."/>
            <person name="Wang Q."/>
            <person name="Ren J."/>
            <person name="Wang M."/>
            <person name="Xu W."/>
            <person name="Wang J."/>
            <person name="Lu Y."/>
            <person name="Du Q."/>
            <person name="Sun Z."/>
        </authorList>
    </citation>
    <scope>NUCLEOTIDE SEQUENCE [LARGE SCALE GENOMIC DNA]</scope>
    <source>
        <strain evidence="4 5">D1-5</strain>
    </source>
</reference>
<sequence>MMKRERYQLSVAVFVVLRRCDEICLIRRANTGWMDGFYSLPAGGLESGETLLNAAAREAKEETGVTIKTEQLKLGHSMHVKTEDRSWTGHFFLCSAWLGQPYVAEPDKHSELRWINIRQLPDNTVPYVKQAISAIINGEIYSEYGW</sequence>
<proteinExistence type="inferred from homology"/>
<dbReference type="GO" id="GO:0016787">
    <property type="term" value="F:hydrolase activity"/>
    <property type="evidence" value="ECO:0007669"/>
    <property type="project" value="UniProtKB-KW"/>
</dbReference>
<dbReference type="SUPFAM" id="SSF55811">
    <property type="entry name" value="Nudix"/>
    <property type="match status" value="1"/>
</dbReference>
<dbReference type="HOGENOM" id="CLU_037162_9_3_1"/>
<dbReference type="AlphaFoldDB" id="A0A0A2VZL1"/>
<dbReference type="PROSITE" id="PS51462">
    <property type="entry name" value="NUDIX"/>
    <property type="match status" value="1"/>
</dbReference>
<comment type="similarity">
    <text evidence="2">Belongs to the Nudix hydrolase family.</text>
</comment>
<accession>A0A0A2VZL1</accession>
<evidence type="ECO:0000256" key="1">
    <source>
        <dbReference type="ARBA" id="ARBA00022801"/>
    </source>
</evidence>
<dbReference type="Gene3D" id="3.90.79.10">
    <property type="entry name" value="Nucleoside Triphosphate Pyrophosphohydrolase"/>
    <property type="match status" value="1"/>
</dbReference>
<dbReference type="Pfam" id="PF00293">
    <property type="entry name" value="NUDIX"/>
    <property type="match status" value="1"/>
</dbReference>
<comment type="caution">
    <text evidence="4">The sequence shown here is derived from an EMBL/GenBank/DDBJ whole genome shotgun (WGS) entry which is preliminary data.</text>
</comment>
<dbReference type="InterPro" id="IPR020476">
    <property type="entry name" value="Nudix_hydrolase"/>
</dbReference>
<dbReference type="CDD" id="cd04683">
    <property type="entry name" value="NUDIX_Hydrolase"/>
    <property type="match status" value="1"/>
</dbReference>
<evidence type="ECO:0000259" key="3">
    <source>
        <dbReference type="PROSITE" id="PS51462"/>
    </source>
</evidence>
<protein>
    <submittedName>
        <fullName evidence="4">8-oxo-dGTP diphosphatase</fullName>
    </submittedName>
</protein>
<name>A0A0A2VZL1_BEABA</name>
<evidence type="ECO:0000256" key="2">
    <source>
        <dbReference type="RuleBase" id="RU003476"/>
    </source>
</evidence>
<dbReference type="InterPro" id="IPR000086">
    <property type="entry name" value="NUDIX_hydrolase_dom"/>
</dbReference>
<dbReference type="EMBL" id="ANFO01000059">
    <property type="protein sequence ID" value="KGQ13088.1"/>
    <property type="molecule type" value="Genomic_DNA"/>
</dbReference>
<dbReference type="PRINTS" id="PR00502">
    <property type="entry name" value="NUDIXFAMILY"/>
</dbReference>
<keyword evidence="1 2" id="KW-0378">Hydrolase</keyword>
<evidence type="ECO:0000313" key="4">
    <source>
        <dbReference type="EMBL" id="KGQ13088.1"/>
    </source>
</evidence>
<dbReference type="InterPro" id="IPR020084">
    <property type="entry name" value="NUDIX_hydrolase_CS"/>
</dbReference>
<feature type="domain" description="Nudix hydrolase" evidence="3">
    <location>
        <begin position="6"/>
        <end position="137"/>
    </location>
</feature>
<dbReference type="Proteomes" id="UP000030106">
    <property type="component" value="Unassembled WGS sequence"/>
</dbReference>
<dbReference type="PROSITE" id="PS00893">
    <property type="entry name" value="NUDIX_BOX"/>
    <property type="match status" value="1"/>
</dbReference>
<evidence type="ECO:0000313" key="5">
    <source>
        <dbReference type="Proteomes" id="UP000030106"/>
    </source>
</evidence>
<dbReference type="PANTHER" id="PTHR43736:SF1">
    <property type="entry name" value="DIHYDRONEOPTERIN TRIPHOSPHATE DIPHOSPHATASE"/>
    <property type="match status" value="1"/>
</dbReference>
<dbReference type="InterPro" id="IPR015797">
    <property type="entry name" value="NUDIX_hydrolase-like_dom_sf"/>
</dbReference>